<evidence type="ECO:0000313" key="2">
    <source>
        <dbReference type="EMBL" id="CAB4159416.1"/>
    </source>
</evidence>
<name>A0A6J5NNV9_9CAUD</name>
<dbReference type="EMBL" id="LR796670">
    <property type="protein sequence ID" value="CAB4159416.1"/>
    <property type="molecule type" value="Genomic_DNA"/>
</dbReference>
<sequence length="135" mass="15268">MQAGKYYVGDLCYVLNDRWDEVCDLIIVDHKCLDGEFELKDGTRFAIYGTKWGDGVYRDQHGNGYPVDSGSIGCVLVEDITEGELDDGLGNIFDFKESFTTDSDDGIIQIGDVEIDTRGESDDEEDYDEYFDEEE</sequence>
<proteinExistence type="predicted"/>
<evidence type="ECO:0000256" key="1">
    <source>
        <dbReference type="SAM" id="MobiDB-lite"/>
    </source>
</evidence>
<feature type="region of interest" description="Disordered" evidence="1">
    <location>
        <begin position="114"/>
        <end position="135"/>
    </location>
</feature>
<gene>
    <name evidence="2" type="ORF">UFOVP699_152</name>
</gene>
<protein>
    <submittedName>
        <fullName evidence="2">Uncharacterized protein</fullName>
    </submittedName>
</protein>
<organism evidence="2">
    <name type="scientific">uncultured Caudovirales phage</name>
    <dbReference type="NCBI Taxonomy" id="2100421"/>
    <lineage>
        <taxon>Viruses</taxon>
        <taxon>Duplodnaviria</taxon>
        <taxon>Heunggongvirae</taxon>
        <taxon>Uroviricota</taxon>
        <taxon>Caudoviricetes</taxon>
        <taxon>Peduoviridae</taxon>
        <taxon>Maltschvirus</taxon>
        <taxon>Maltschvirus maltsch</taxon>
    </lineage>
</organism>
<reference evidence="2" key="1">
    <citation type="submission" date="2020-04" db="EMBL/GenBank/DDBJ databases">
        <authorList>
            <person name="Chiriac C."/>
            <person name="Salcher M."/>
            <person name="Ghai R."/>
            <person name="Kavagutti S V."/>
        </authorList>
    </citation>
    <scope>NUCLEOTIDE SEQUENCE</scope>
</reference>
<feature type="compositionally biased region" description="Acidic residues" evidence="1">
    <location>
        <begin position="121"/>
        <end position="135"/>
    </location>
</feature>
<accession>A0A6J5NNV9</accession>